<feature type="signal peptide" evidence="1">
    <location>
        <begin position="1"/>
        <end position="22"/>
    </location>
</feature>
<evidence type="ECO:0000259" key="2">
    <source>
        <dbReference type="Pfam" id="PF19081"/>
    </source>
</evidence>
<proteinExistence type="predicted"/>
<sequence>MTGRLTLFFFFLLSLLSFRICAEDFVVTSNADSGPGTLREALTLAAANGTAEKDFIKFNLPDVSETGRTIVILTDLPKLSSNLVIDGSTQPGNKIGISNAKITIKTFRSTNALTVFAGDNIDQIEFYGLFLWDTSNPCISDPDGAEKTAINIKNSQNIVFGSQNKGNVINGYKYNAILLTSDQDIYIANNIFGLNPVSSTLDPVCSGFITLDDVINVTIGDENAGNTSFSGLYITLSSASTASIVNIKYNNFAVGVDGVSTWHSGSGTYLSIFADSFKPQPQNVDITVSDNLISHYGEGLGGMAFASFGGNLTINHNWFGTDRSATLPLNLKKAHPGEGTGIRLDQVAATVTIGDVNPASGNIFAYSDVGVVANNTPNIKLIRNSFKCINYKEYINNLTLPQISITANTGEYISGTTSANALVDVFTSDDCVNCSPQTYIGSTTADAAGNWKYTFSTAPTGSILANAHAGNISSNFTKPEINISKLQVTNADCGQSGMITGVTVKNTDTFKWVDDKGKVMSTELQLVNAPPGRYKLIAGKYCTVESDYITIEDLKPQIIDAFMTTYNTSCDKQDGAIKGLYAYTTDHKTLTYNWYDKDNKLVSHTLDIENLAAGEYTFYAITADGCESKYGPVIINNNTGPSLDQSNQIITSSKCYESKGAITGIIVSGTNVKYSWQNQQQQEVATTADLTDQPPGIYTLKVIDDSQCSPVFSTAIEIPAVNDVAINTDNMIVQDATCYNFDGSIKNIQVNGSNLTYSWTNEQNIQVGTNVDLTGAPPGKYILTVSGGLCVPISTTTITINSVNGVLSLDNSTINVQSATCGGDNGSITGLKATGATSFAWRRDDGSNTIISTSLDLKEVSAGNYQLTISSASCSRTYTFTIELLPPISFPVFAYTKTPSCAAFGTGTITLNTDNAPSQPAAYRWVNTSGITVGFDKTVQFLPAGTYKLFLTDQYGCENFYQDYTIEAYPEFKVVQPGIAANIECGIGTGSVSATTVTGGSLTYTYQWLDEAGNTIGSQPYIDNLSPGKYLLRITDGGCDLAELKYIIEDIHLVPPTPSVNDIDLCNKGEAMIKVNDPYPTALYRLYDTETSTQPIAEVRGGTFNINVTDSRRYYVTLTYGSCESARTEVKVSVGAFVNNITNTFTPNGDGVNDYWMIKGFENYSTGTVSIYNHNGQLVFQSKGYATPFDGTLYGKPLPAGVYYYIINIKKCSIISGHLTLLR</sequence>
<dbReference type="NCBIfam" id="TIGR04131">
    <property type="entry name" value="Bac_Flav_CTERM"/>
    <property type="match status" value="1"/>
</dbReference>
<dbReference type="EMBL" id="JAEHFW010000001">
    <property type="protein sequence ID" value="MBK0377869.1"/>
    <property type="molecule type" value="Genomic_DNA"/>
</dbReference>
<dbReference type="Proteomes" id="UP000613193">
    <property type="component" value="Unassembled WGS sequence"/>
</dbReference>
<evidence type="ECO:0000313" key="3">
    <source>
        <dbReference type="EMBL" id="MBK0377869.1"/>
    </source>
</evidence>
<dbReference type="InterPro" id="IPR011050">
    <property type="entry name" value="Pectin_lyase_fold/virulence"/>
</dbReference>
<feature type="domain" description="Ig-like" evidence="2">
    <location>
        <begin position="1055"/>
        <end position="1134"/>
    </location>
</feature>
<dbReference type="InterPro" id="IPR013783">
    <property type="entry name" value="Ig-like_fold"/>
</dbReference>
<keyword evidence="1" id="KW-0732">Signal</keyword>
<gene>
    <name evidence="3" type="ORF">I5M19_01015</name>
</gene>
<dbReference type="SUPFAM" id="SSF51126">
    <property type="entry name" value="Pectin lyase-like"/>
    <property type="match status" value="1"/>
</dbReference>
<dbReference type="InterPro" id="IPR044023">
    <property type="entry name" value="Ig_7"/>
</dbReference>
<name>A0A934PNL7_9SPHI</name>
<accession>A0A934PNL7</accession>
<reference evidence="3" key="1">
    <citation type="submission" date="2020-12" db="EMBL/GenBank/DDBJ databases">
        <title>Bacterial novel species Mucilaginibacter sp. SD-g isolated from soil.</title>
        <authorList>
            <person name="Jung H.-Y."/>
        </authorList>
    </citation>
    <scope>NUCLEOTIDE SEQUENCE</scope>
    <source>
        <strain evidence="3">SD-g</strain>
    </source>
</reference>
<evidence type="ECO:0000313" key="4">
    <source>
        <dbReference type="Proteomes" id="UP000613193"/>
    </source>
</evidence>
<dbReference type="Pfam" id="PF19081">
    <property type="entry name" value="Ig_7"/>
    <property type="match status" value="1"/>
</dbReference>
<keyword evidence="4" id="KW-1185">Reference proteome</keyword>
<dbReference type="AlphaFoldDB" id="A0A934PNL7"/>
<evidence type="ECO:0000256" key="1">
    <source>
        <dbReference type="SAM" id="SignalP"/>
    </source>
</evidence>
<comment type="caution">
    <text evidence="3">The sequence shown here is derived from an EMBL/GenBank/DDBJ whole genome shotgun (WGS) entry which is preliminary data.</text>
</comment>
<organism evidence="3 4">
    <name type="scientific">Mucilaginibacter segetis</name>
    <dbReference type="NCBI Taxonomy" id="2793071"/>
    <lineage>
        <taxon>Bacteria</taxon>
        <taxon>Pseudomonadati</taxon>
        <taxon>Bacteroidota</taxon>
        <taxon>Sphingobacteriia</taxon>
        <taxon>Sphingobacteriales</taxon>
        <taxon>Sphingobacteriaceae</taxon>
        <taxon>Mucilaginibacter</taxon>
    </lineage>
</organism>
<dbReference type="RefSeq" id="WP_200063145.1">
    <property type="nucleotide sequence ID" value="NZ_JAEHFW010000001.1"/>
</dbReference>
<dbReference type="InterPro" id="IPR026341">
    <property type="entry name" value="T9SS_type_B"/>
</dbReference>
<protein>
    <submittedName>
        <fullName evidence="3">Gliding motility-associated C-terminal domain-containing protein</fullName>
    </submittedName>
</protein>
<dbReference type="Gene3D" id="2.60.40.10">
    <property type="entry name" value="Immunoglobulins"/>
    <property type="match status" value="1"/>
</dbReference>
<feature type="chain" id="PRO_5036974665" evidence="1">
    <location>
        <begin position="23"/>
        <end position="1223"/>
    </location>
</feature>
<dbReference type="Pfam" id="PF13585">
    <property type="entry name" value="CHU_C"/>
    <property type="match status" value="1"/>
</dbReference>